<dbReference type="PANTHER" id="PTHR43190">
    <property type="entry name" value="N-ACETYL-D-GLUCOSAMINE KINASE"/>
    <property type="match status" value="1"/>
</dbReference>
<dbReference type="Pfam" id="PF01869">
    <property type="entry name" value="BcrAD_BadFG"/>
    <property type="match status" value="1"/>
</dbReference>
<reference evidence="3" key="1">
    <citation type="submission" date="2012-03" db="EMBL/GenBank/DDBJ databases">
        <title>Complete sequence of chromosome of Deinococcus peraridilitoris DSM 19664.</title>
        <authorList>
            <person name="Lucas S."/>
            <person name="Copeland A."/>
            <person name="Lapidus A."/>
            <person name="Glavina del Rio T."/>
            <person name="Dalin E."/>
            <person name="Tice H."/>
            <person name="Bruce D."/>
            <person name="Goodwin L."/>
            <person name="Pitluck S."/>
            <person name="Peters L."/>
            <person name="Mikhailova N."/>
            <person name="Lu M."/>
            <person name="Kyrpides N."/>
            <person name="Mavromatis K."/>
            <person name="Ivanova N."/>
            <person name="Brettin T."/>
            <person name="Detter J.C."/>
            <person name="Han C."/>
            <person name="Larimer F."/>
            <person name="Land M."/>
            <person name="Hauser L."/>
            <person name="Markowitz V."/>
            <person name="Cheng J.-F."/>
            <person name="Hugenholtz P."/>
            <person name="Woyke T."/>
            <person name="Wu D."/>
            <person name="Pukall R."/>
            <person name="Steenblock K."/>
            <person name="Brambilla E."/>
            <person name="Klenk H.-P."/>
            <person name="Eisen J.A."/>
        </authorList>
    </citation>
    <scope>NUCLEOTIDE SEQUENCE [LARGE SCALE GENOMIC DNA]</scope>
    <source>
        <strain evidence="3">DSM 19664 / LMG 22246 / CIP 109416 / KR-200</strain>
    </source>
</reference>
<dbReference type="InterPro" id="IPR002731">
    <property type="entry name" value="ATPase_BadF"/>
</dbReference>
<dbReference type="STRING" id="937777.Deipe_1787"/>
<sequence>MTYAVGVDAGGTHTRALLTQHAQVLGEGHAGGGNLRQVGPAQVMANLEKAVQNAFERANLPASLSECAVHAGVAGLATPEDERALQDTGHPFGQLQVQSDALLTLGAYFAGEGGALLLVGTGCIALARNAQGDVLRRMGWGFPLEQGGGGDLGLQALRLGLRDWENSRVSALSTLLQRRFTSAREVLEWSRGRAAGDYAQFAPLLFEAATAGDQHAQRAVTEWRDLCQELLEEVTRDSKTELVGTWGGLATQLDWPEREPQWRAARCSPLQWAAALAQHRGVLLASRKGST</sequence>
<protein>
    <submittedName>
        <fullName evidence="2">Putative N-acetylglucosamine kinase</fullName>
    </submittedName>
</protein>
<dbReference type="PATRIC" id="fig|937777.3.peg.1789"/>
<dbReference type="GO" id="GO:0016301">
    <property type="term" value="F:kinase activity"/>
    <property type="evidence" value="ECO:0007669"/>
    <property type="project" value="UniProtKB-KW"/>
</dbReference>
<dbReference type="HOGENOM" id="CLU_016274_2_0_0"/>
<dbReference type="CDD" id="cd24082">
    <property type="entry name" value="ASKHA_NBD_GspK-like"/>
    <property type="match status" value="1"/>
</dbReference>
<dbReference type="OrthoDB" id="9816014at2"/>
<dbReference type="Gene3D" id="3.30.420.40">
    <property type="match status" value="2"/>
</dbReference>
<feature type="domain" description="ATPase BadF/BadG/BcrA/BcrD type" evidence="1">
    <location>
        <begin position="5"/>
        <end position="225"/>
    </location>
</feature>
<evidence type="ECO:0000313" key="3">
    <source>
        <dbReference type="Proteomes" id="UP000010467"/>
    </source>
</evidence>
<dbReference type="eggNOG" id="COG2971">
    <property type="taxonomic scope" value="Bacteria"/>
</dbReference>
<accession>L0A0D5</accession>
<keyword evidence="3" id="KW-1185">Reference proteome</keyword>
<evidence type="ECO:0000259" key="1">
    <source>
        <dbReference type="Pfam" id="PF01869"/>
    </source>
</evidence>
<dbReference type="Proteomes" id="UP000010467">
    <property type="component" value="Chromosome"/>
</dbReference>
<proteinExistence type="predicted"/>
<organism evidence="2 3">
    <name type="scientific">Deinococcus peraridilitoris (strain DSM 19664 / LMG 22246 / CIP 109416 / KR-200)</name>
    <dbReference type="NCBI Taxonomy" id="937777"/>
    <lineage>
        <taxon>Bacteria</taxon>
        <taxon>Thermotogati</taxon>
        <taxon>Deinococcota</taxon>
        <taxon>Deinococci</taxon>
        <taxon>Deinococcales</taxon>
        <taxon>Deinococcaceae</taxon>
        <taxon>Deinococcus</taxon>
    </lineage>
</organism>
<keyword evidence="2" id="KW-0808">Transferase</keyword>
<evidence type="ECO:0000313" key="2">
    <source>
        <dbReference type="EMBL" id="AFZ67306.1"/>
    </source>
</evidence>
<dbReference type="InterPro" id="IPR043129">
    <property type="entry name" value="ATPase_NBD"/>
</dbReference>
<dbReference type="RefSeq" id="WP_015235611.1">
    <property type="nucleotide sequence ID" value="NC_019793.1"/>
</dbReference>
<name>L0A0D5_DEIPD</name>
<dbReference type="EMBL" id="CP003382">
    <property type="protein sequence ID" value="AFZ67306.1"/>
    <property type="molecule type" value="Genomic_DNA"/>
</dbReference>
<dbReference type="KEGG" id="dpd:Deipe_1787"/>
<keyword evidence="2" id="KW-0418">Kinase</keyword>
<dbReference type="PANTHER" id="PTHR43190:SF3">
    <property type="entry name" value="N-ACETYL-D-GLUCOSAMINE KINASE"/>
    <property type="match status" value="1"/>
</dbReference>
<dbReference type="AlphaFoldDB" id="L0A0D5"/>
<dbReference type="InterPro" id="IPR052519">
    <property type="entry name" value="Euk-type_GlcNAc_Kinase"/>
</dbReference>
<gene>
    <name evidence="2" type="ordered locus">Deipe_1787</name>
</gene>
<dbReference type="SUPFAM" id="SSF53067">
    <property type="entry name" value="Actin-like ATPase domain"/>
    <property type="match status" value="2"/>
</dbReference>